<organism evidence="2 3">
    <name type="scientific">Ananas comosus</name>
    <name type="common">Pineapple</name>
    <name type="synonym">Ananas ananas</name>
    <dbReference type="NCBI Taxonomy" id="4615"/>
    <lineage>
        <taxon>Eukaryota</taxon>
        <taxon>Viridiplantae</taxon>
        <taxon>Streptophyta</taxon>
        <taxon>Embryophyta</taxon>
        <taxon>Tracheophyta</taxon>
        <taxon>Spermatophyta</taxon>
        <taxon>Magnoliopsida</taxon>
        <taxon>Liliopsida</taxon>
        <taxon>Poales</taxon>
        <taxon>Bromeliaceae</taxon>
        <taxon>Bromelioideae</taxon>
        <taxon>Ananas</taxon>
    </lineage>
</organism>
<feature type="compositionally biased region" description="Basic and acidic residues" evidence="1">
    <location>
        <begin position="164"/>
        <end position="186"/>
    </location>
</feature>
<feature type="region of interest" description="Disordered" evidence="1">
    <location>
        <begin position="3763"/>
        <end position="3787"/>
    </location>
</feature>
<feature type="compositionally biased region" description="Basic and acidic residues" evidence="1">
    <location>
        <begin position="4548"/>
        <end position="4566"/>
    </location>
</feature>
<feature type="region of interest" description="Disordered" evidence="1">
    <location>
        <begin position="793"/>
        <end position="957"/>
    </location>
</feature>
<feature type="compositionally biased region" description="Polar residues" evidence="1">
    <location>
        <begin position="2067"/>
        <end position="2078"/>
    </location>
</feature>
<reference evidence="3" key="2">
    <citation type="submission" date="2025-08" db="UniProtKB">
        <authorList>
            <consortium name="RefSeq"/>
        </authorList>
    </citation>
    <scope>IDENTIFICATION</scope>
    <source>
        <tissue evidence="3">Leaf</tissue>
    </source>
</reference>
<feature type="compositionally biased region" description="Basic and acidic residues" evidence="1">
    <location>
        <begin position="1818"/>
        <end position="1841"/>
    </location>
</feature>
<feature type="compositionally biased region" description="Basic and acidic residues" evidence="1">
    <location>
        <begin position="2984"/>
        <end position="3003"/>
    </location>
</feature>
<feature type="compositionally biased region" description="Basic and acidic residues" evidence="1">
    <location>
        <begin position="4474"/>
        <end position="4512"/>
    </location>
</feature>
<keyword evidence="2" id="KW-1185">Reference proteome</keyword>
<feature type="region of interest" description="Disordered" evidence="1">
    <location>
        <begin position="1995"/>
        <end position="2036"/>
    </location>
</feature>
<feature type="compositionally biased region" description="Basic and acidic residues" evidence="1">
    <location>
        <begin position="1022"/>
        <end position="1039"/>
    </location>
</feature>
<feature type="compositionally biased region" description="Basic and acidic residues" evidence="1">
    <location>
        <begin position="1167"/>
        <end position="1198"/>
    </location>
</feature>
<feature type="compositionally biased region" description="Basic and acidic residues" evidence="1">
    <location>
        <begin position="2085"/>
        <end position="2103"/>
    </location>
</feature>
<feature type="compositionally biased region" description="Basic and acidic residues" evidence="1">
    <location>
        <begin position="2839"/>
        <end position="2861"/>
    </location>
</feature>
<feature type="compositionally biased region" description="Basic and acidic residues" evidence="1">
    <location>
        <begin position="373"/>
        <end position="395"/>
    </location>
</feature>
<feature type="compositionally biased region" description="Basic and acidic residues" evidence="1">
    <location>
        <begin position="1108"/>
        <end position="1121"/>
    </location>
</feature>
<feature type="region of interest" description="Disordered" evidence="1">
    <location>
        <begin position="1846"/>
        <end position="1865"/>
    </location>
</feature>
<feature type="compositionally biased region" description="Basic and acidic residues" evidence="1">
    <location>
        <begin position="142"/>
        <end position="152"/>
    </location>
</feature>
<evidence type="ECO:0000256" key="1">
    <source>
        <dbReference type="SAM" id="MobiDB-lite"/>
    </source>
</evidence>
<feature type="compositionally biased region" description="Basic and acidic residues" evidence="1">
    <location>
        <begin position="1881"/>
        <end position="1905"/>
    </location>
</feature>
<feature type="compositionally biased region" description="Polar residues" evidence="1">
    <location>
        <begin position="3128"/>
        <end position="3143"/>
    </location>
</feature>
<feature type="compositionally biased region" description="Basic and acidic residues" evidence="1">
    <location>
        <begin position="2413"/>
        <end position="2425"/>
    </location>
</feature>
<feature type="compositionally biased region" description="Basic and acidic residues" evidence="1">
    <location>
        <begin position="4348"/>
        <end position="4368"/>
    </location>
</feature>
<feature type="region of interest" description="Disordered" evidence="1">
    <location>
        <begin position="1874"/>
        <end position="1933"/>
    </location>
</feature>
<feature type="compositionally biased region" description="Basic and acidic residues" evidence="1">
    <location>
        <begin position="532"/>
        <end position="542"/>
    </location>
</feature>
<feature type="compositionally biased region" description="Basic and acidic residues" evidence="1">
    <location>
        <begin position="812"/>
        <end position="825"/>
    </location>
</feature>
<feature type="region of interest" description="Disordered" evidence="1">
    <location>
        <begin position="2653"/>
        <end position="2824"/>
    </location>
</feature>
<feature type="region of interest" description="Disordered" evidence="1">
    <location>
        <begin position="3878"/>
        <end position="3905"/>
    </location>
</feature>
<feature type="region of interest" description="Disordered" evidence="1">
    <location>
        <begin position="1424"/>
        <end position="1452"/>
    </location>
</feature>
<feature type="compositionally biased region" description="Basic and acidic residues" evidence="1">
    <location>
        <begin position="4528"/>
        <end position="4538"/>
    </location>
</feature>
<feature type="compositionally biased region" description="Basic and acidic residues" evidence="1">
    <location>
        <begin position="577"/>
        <end position="613"/>
    </location>
</feature>
<reference evidence="2" key="1">
    <citation type="journal article" date="2015" name="Nat. Genet.">
        <title>The pineapple genome and the evolution of CAM photosynthesis.</title>
        <authorList>
            <person name="Ming R."/>
            <person name="VanBuren R."/>
            <person name="Wai C.M."/>
            <person name="Tang H."/>
            <person name="Schatz M.C."/>
            <person name="Bowers J.E."/>
            <person name="Lyons E."/>
            <person name="Wang M.L."/>
            <person name="Chen J."/>
            <person name="Biggers E."/>
            <person name="Zhang J."/>
            <person name="Huang L."/>
            <person name="Zhang L."/>
            <person name="Miao W."/>
            <person name="Zhang J."/>
            <person name="Ye Z."/>
            <person name="Miao C."/>
            <person name="Lin Z."/>
            <person name="Wang H."/>
            <person name="Zhou H."/>
            <person name="Yim W.C."/>
            <person name="Priest H.D."/>
            <person name="Zheng C."/>
            <person name="Woodhouse M."/>
            <person name="Edger P.P."/>
            <person name="Guyot R."/>
            <person name="Guo H.B."/>
            <person name="Guo H."/>
            <person name="Zheng G."/>
            <person name="Singh R."/>
            <person name="Sharma A."/>
            <person name="Min X."/>
            <person name="Zheng Y."/>
            <person name="Lee H."/>
            <person name="Gurtowski J."/>
            <person name="Sedlazeck F.J."/>
            <person name="Harkess A."/>
            <person name="McKain M.R."/>
            <person name="Liao Z."/>
            <person name="Fang J."/>
            <person name="Liu J."/>
            <person name="Zhang X."/>
            <person name="Zhang Q."/>
            <person name="Hu W."/>
            <person name="Qin Y."/>
            <person name="Wang K."/>
            <person name="Chen L.Y."/>
            <person name="Shirley N."/>
            <person name="Lin Y.R."/>
            <person name="Liu L.Y."/>
            <person name="Hernandez A.G."/>
            <person name="Wright C.L."/>
            <person name="Bulone V."/>
            <person name="Tuskan G.A."/>
            <person name="Heath K."/>
            <person name="Zee F."/>
            <person name="Moore P.H."/>
            <person name="Sunkar R."/>
            <person name="Leebens-Mack J.H."/>
            <person name="Mockler T."/>
            <person name="Bennetzen J.L."/>
            <person name="Freeling M."/>
            <person name="Sankoff D."/>
            <person name="Paterson A.H."/>
            <person name="Zhu X."/>
            <person name="Yang X."/>
            <person name="Smith J.A."/>
            <person name="Cushman J.C."/>
            <person name="Paull R.E."/>
            <person name="Yu Q."/>
        </authorList>
    </citation>
    <scope>NUCLEOTIDE SEQUENCE [LARGE SCALE GENOMIC DNA]</scope>
    <source>
        <strain evidence="2">cv. F153</strain>
    </source>
</reference>
<dbReference type="Proteomes" id="UP000515123">
    <property type="component" value="Linkage group 12"/>
</dbReference>
<feature type="region of interest" description="Disordered" evidence="1">
    <location>
        <begin position="3289"/>
        <end position="3318"/>
    </location>
</feature>
<feature type="compositionally biased region" description="Basic and acidic residues" evidence="1">
    <location>
        <begin position="2539"/>
        <end position="2550"/>
    </location>
</feature>
<feature type="compositionally biased region" description="Basic and acidic residues" evidence="1">
    <location>
        <begin position="2122"/>
        <end position="2155"/>
    </location>
</feature>
<feature type="compositionally biased region" description="Polar residues" evidence="1">
    <location>
        <begin position="2862"/>
        <end position="2872"/>
    </location>
</feature>
<feature type="compositionally biased region" description="Polar residues" evidence="1">
    <location>
        <begin position="3717"/>
        <end position="3728"/>
    </location>
</feature>
<feature type="region of interest" description="Disordered" evidence="1">
    <location>
        <begin position="2839"/>
        <end position="2872"/>
    </location>
</feature>
<feature type="region of interest" description="Disordered" evidence="1">
    <location>
        <begin position="358"/>
        <end position="640"/>
    </location>
</feature>
<feature type="compositionally biased region" description="Basic and acidic residues" evidence="1">
    <location>
        <begin position="2655"/>
        <end position="2678"/>
    </location>
</feature>
<feature type="compositionally biased region" description="Polar residues" evidence="1">
    <location>
        <begin position="1520"/>
        <end position="1529"/>
    </location>
</feature>
<feature type="region of interest" description="Disordered" evidence="1">
    <location>
        <begin position="3091"/>
        <end position="3153"/>
    </location>
</feature>
<feature type="compositionally biased region" description="Basic and acidic residues" evidence="1">
    <location>
        <begin position="2006"/>
        <end position="2036"/>
    </location>
</feature>
<feature type="compositionally biased region" description="Basic and acidic residues" evidence="1">
    <location>
        <begin position="2195"/>
        <end position="2219"/>
    </location>
</feature>
<feature type="compositionally biased region" description="Basic and acidic residues" evidence="1">
    <location>
        <begin position="1645"/>
        <end position="1663"/>
    </location>
</feature>
<feature type="region of interest" description="Disordered" evidence="1">
    <location>
        <begin position="1304"/>
        <end position="1392"/>
    </location>
</feature>
<feature type="region of interest" description="Disordered" evidence="1">
    <location>
        <begin position="4406"/>
        <end position="4515"/>
    </location>
</feature>
<feature type="compositionally biased region" description="Polar residues" evidence="1">
    <location>
        <begin position="111"/>
        <end position="125"/>
    </location>
</feature>
<feature type="region of interest" description="Disordered" evidence="1">
    <location>
        <begin position="3436"/>
        <end position="3457"/>
    </location>
</feature>
<feature type="region of interest" description="Disordered" evidence="1">
    <location>
        <begin position="3971"/>
        <end position="4011"/>
    </location>
</feature>
<feature type="compositionally biased region" description="Basic and acidic residues" evidence="1">
    <location>
        <begin position="458"/>
        <end position="472"/>
    </location>
</feature>
<dbReference type="OrthoDB" id="771720at2759"/>
<feature type="compositionally biased region" description="Basic and acidic residues" evidence="1">
    <location>
        <begin position="1442"/>
        <end position="1452"/>
    </location>
</feature>
<feature type="region of interest" description="Disordered" evidence="1">
    <location>
        <begin position="3496"/>
        <end position="3555"/>
    </location>
</feature>
<feature type="compositionally biased region" description="Polar residues" evidence="1">
    <location>
        <begin position="2385"/>
        <end position="2396"/>
    </location>
</feature>
<evidence type="ECO:0000313" key="2">
    <source>
        <dbReference type="Proteomes" id="UP000515123"/>
    </source>
</evidence>
<feature type="region of interest" description="Disordered" evidence="1">
    <location>
        <begin position="3574"/>
        <end position="3738"/>
    </location>
</feature>
<feature type="region of interest" description="Disordered" evidence="1">
    <location>
        <begin position="721"/>
        <end position="764"/>
    </location>
</feature>
<dbReference type="GeneID" id="109718214"/>
<feature type="compositionally biased region" description="Basic and acidic residues" evidence="1">
    <location>
        <begin position="4245"/>
        <end position="4273"/>
    </location>
</feature>
<feature type="region of interest" description="Disordered" evidence="1">
    <location>
        <begin position="1470"/>
        <end position="1734"/>
    </location>
</feature>
<feature type="compositionally biased region" description="Polar residues" evidence="1">
    <location>
        <begin position="794"/>
        <end position="805"/>
    </location>
</feature>
<name>A0A6P5G2K4_ANACO</name>
<feature type="compositionally biased region" description="Basic and acidic residues" evidence="1">
    <location>
        <begin position="4407"/>
        <end position="4417"/>
    </location>
</feature>
<feature type="compositionally biased region" description="Polar residues" evidence="1">
    <location>
        <begin position="1424"/>
        <end position="1435"/>
    </location>
</feature>
<feature type="compositionally biased region" description="Basic and acidic residues" evidence="1">
    <location>
        <begin position="3096"/>
        <end position="3114"/>
    </location>
</feature>
<feature type="region of interest" description="Disordered" evidence="1">
    <location>
        <begin position="3824"/>
        <end position="3850"/>
    </location>
</feature>
<feature type="compositionally biased region" description="Basic and acidic residues" evidence="1">
    <location>
        <begin position="2771"/>
        <end position="2785"/>
    </location>
</feature>
<protein>
    <submittedName>
        <fullName evidence="3">Titin isoform X1</fullName>
    </submittedName>
</protein>
<feature type="region of interest" description="Disordered" evidence="1">
    <location>
        <begin position="1108"/>
        <end position="1152"/>
    </location>
</feature>
<feature type="compositionally biased region" description="Basic and acidic residues" evidence="1">
    <location>
        <begin position="1307"/>
        <end position="1392"/>
    </location>
</feature>
<feature type="compositionally biased region" description="Basic and acidic residues" evidence="1">
    <location>
        <begin position="195"/>
        <end position="220"/>
    </location>
</feature>
<feature type="compositionally biased region" description="Basic and acidic residues" evidence="1">
    <location>
        <begin position="2288"/>
        <end position="2308"/>
    </location>
</feature>
<feature type="region of interest" description="Disordered" evidence="1">
    <location>
        <begin position="977"/>
        <end position="1002"/>
    </location>
</feature>
<feature type="compositionally biased region" description="Basic and acidic residues" evidence="1">
    <location>
        <begin position="1746"/>
        <end position="1764"/>
    </location>
</feature>
<proteinExistence type="predicted"/>
<dbReference type="RefSeq" id="XP_020099898.1">
    <property type="nucleotide sequence ID" value="XM_020244309.1"/>
</dbReference>
<feature type="compositionally biased region" description="Basic and acidic residues" evidence="1">
    <location>
        <begin position="1238"/>
        <end position="1262"/>
    </location>
</feature>
<feature type="compositionally biased region" description="Acidic residues" evidence="1">
    <location>
        <begin position="1221"/>
        <end position="1230"/>
    </location>
</feature>
<feature type="compositionally biased region" description="Polar residues" evidence="1">
    <location>
        <begin position="4322"/>
        <end position="4332"/>
    </location>
</feature>
<feature type="compositionally biased region" description="Basic and acidic residues" evidence="1">
    <location>
        <begin position="3971"/>
        <end position="3996"/>
    </location>
</feature>
<feature type="region of interest" description="Disordered" evidence="1">
    <location>
        <begin position="2896"/>
        <end position="3079"/>
    </location>
</feature>
<feature type="region of interest" description="Disordered" evidence="1">
    <location>
        <begin position="1020"/>
        <end position="1039"/>
    </location>
</feature>
<feature type="compositionally biased region" description="Basic and acidic residues" evidence="1">
    <location>
        <begin position="3878"/>
        <end position="3899"/>
    </location>
</feature>
<feature type="compositionally biased region" description="Acidic residues" evidence="1">
    <location>
        <begin position="2956"/>
        <end position="2967"/>
    </location>
</feature>
<feature type="compositionally biased region" description="Basic and acidic residues" evidence="1">
    <location>
        <begin position="3059"/>
        <end position="3077"/>
    </location>
</feature>
<feature type="compositionally biased region" description="Polar residues" evidence="1">
    <location>
        <begin position="2163"/>
        <end position="2172"/>
    </location>
</feature>
<feature type="compositionally biased region" description="Acidic residues" evidence="1">
    <location>
        <begin position="2802"/>
        <end position="2813"/>
    </location>
</feature>
<feature type="compositionally biased region" description="Basic and acidic residues" evidence="1">
    <location>
        <begin position="2326"/>
        <end position="2355"/>
    </location>
</feature>
<feature type="compositionally biased region" description="Basic and acidic residues" evidence="1">
    <location>
        <begin position="4447"/>
        <end position="4465"/>
    </location>
</feature>
<evidence type="ECO:0000313" key="3">
    <source>
        <dbReference type="RefSeq" id="XP_020099898.1"/>
    </source>
</evidence>
<feature type="compositionally biased region" description="Basic and acidic residues" evidence="1">
    <location>
        <begin position="3580"/>
        <end position="3589"/>
    </location>
</feature>
<feature type="compositionally biased region" description="Basic and acidic residues" evidence="1">
    <location>
        <begin position="435"/>
        <end position="447"/>
    </location>
</feature>
<feature type="region of interest" description="Disordered" evidence="1">
    <location>
        <begin position="2067"/>
        <end position="2572"/>
    </location>
</feature>
<feature type="compositionally biased region" description="Basic and acidic residues" evidence="1">
    <location>
        <begin position="1622"/>
        <end position="1633"/>
    </location>
</feature>
<feature type="compositionally biased region" description="Polar residues" evidence="1">
    <location>
        <begin position="4418"/>
        <end position="4428"/>
    </location>
</feature>
<feature type="compositionally biased region" description="Basic and acidic residues" evidence="1">
    <location>
        <begin position="1552"/>
        <end position="1576"/>
    </location>
</feature>
<feature type="compositionally biased region" description="Basic and acidic residues" evidence="1">
    <location>
        <begin position="4643"/>
        <end position="4656"/>
    </location>
</feature>
<feature type="compositionally biased region" description="Basic and acidic residues" evidence="1">
    <location>
        <begin position="3684"/>
        <end position="3712"/>
    </location>
</feature>
<gene>
    <name evidence="3" type="primary">LOC109718214</name>
</gene>
<feature type="region of interest" description="Disordered" evidence="1">
    <location>
        <begin position="4245"/>
        <end position="4388"/>
    </location>
</feature>
<feature type="compositionally biased region" description="Polar residues" evidence="1">
    <location>
        <begin position="498"/>
        <end position="507"/>
    </location>
</feature>
<feature type="compositionally biased region" description="Basic and acidic residues" evidence="1">
    <location>
        <begin position="1585"/>
        <end position="1605"/>
    </location>
</feature>
<feature type="region of interest" description="Disordered" evidence="1">
    <location>
        <begin position="283"/>
        <end position="312"/>
    </location>
</feature>
<feature type="region of interest" description="Disordered" evidence="1">
    <location>
        <begin position="1"/>
        <end position="49"/>
    </location>
</feature>
<feature type="compositionally biased region" description="Polar residues" evidence="1">
    <location>
        <begin position="889"/>
        <end position="898"/>
    </location>
</feature>
<feature type="region of interest" description="Disordered" evidence="1">
    <location>
        <begin position="94"/>
        <end position="220"/>
    </location>
</feature>
<feature type="compositionally biased region" description="Basic and acidic residues" evidence="1">
    <location>
        <begin position="846"/>
        <end position="883"/>
    </location>
</feature>
<feature type="compositionally biased region" description="Basic and acidic residues" evidence="1">
    <location>
        <begin position="3295"/>
        <end position="3317"/>
    </location>
</feature>
<feature type="region of interest" description="Disordered" evidence="1">
    <location>
        <begin position="3168"/>
        <end position="3198"/>
    </location>
</feature>
<feature type="compositionally biased region" description="Basic and acidic residues" evidence="1">
    <location>
        <begin position="1487"/>
        <end position="1512"/>
    </location>
</feature>
<feature type="region of interest" description="Disordered" evidence="1">
    <location>
        <begin position="1746"/>
        <end position="1795"/>
    </location>
</feature>
<feature type="compositionally biased region" description="Basic and acidic residues" evidence="1">
    <location>
        <begin position="2228"/>
        <end position="2248"/>
    </location>
</feature>
<sequence length="4714" mass="526041">MAAEAEMEEKNSETIGQNQTHGDADAIEQNSVLNEKIKDDAPSSVIEGKLSASEGEVFIEAPSEDKLTSEQMFIDEGTTAKEKVLECRTHFKIDEKDEFEEAEDEALKSQLVPNANLINDLPTEQTTDESSKMDETDVLESPEERDLGKGSDEYESSENLPILEVKEKYPQNDGENTKKKAEEQQSSKDLGLIVHGKDKEDKITESFHETPTEQQTDDSKIDTFSDAQLTNETQSVYEKKETEETAEISAALLNKGHHYEISADQGGVEFKITTSNEEEIQHNEYREQQSEVKNSTDCMNPEKASVDENSKAIQAIDSTNIKSDDSEKDQAQAHILAKSEEYSDAVTTEATVCLEKLQDKPEESTVEDTLLSETKEVDGAGETKKLNKEMIDTEGRGVSLEEASHDASLDVPNEQDHGYQTTAPDGLSEEVGFTSEKDENMCKKDDCAGETAQDFPEETTHRAGKDGEETDAKNIGSEGNDRDVKGIPDAASEEDNNAKTPDNTITKEITIAAEQEDEARKKVSSNNEETEGEKISSVKGESEPTEVEDEYVRNTVGDASDKGKPTGKPADVDDVVDDVHEETIGHTCDEQHQENVESNEKNEDGEQREEEHQTLQQEELVSEVENQETTSTTGANKMEISKEGENLINTLYRFFTLPINHYHMHLEQTISESVNLEETKIEHGKDDKKIKESVEDNPRDHALPSQTIHDVADADHAEANQSLEGKDDNIASLEKESIKSKGPDEVHPSESETHQSLVDKDNNIVSLEKESIESKGPDEVQLGESEATKVAEIVSTTDEAETTSVDGGESVDVDKDKAEYQEHKNVRGSVMEEYNQGEANETQMAKSHEIPEMDDLSPEKASETNKSVMKDIHDKTKTKHEEPDFASNKPINQTNMPEQSRIPEEENTIMESKTESSFPKDAIENALKSDPDEKDEEMLKNEESSHIFPESSPNVDHKIARGLSHQDEGNKICEDAALETPSGNQSREADEEQIEIGKPKKLNELKQDIPMKYFDAVNSQEETIHKENPDNVEESEKCEVKDETALTLERASAADSEEPSHWLFSSCEKATASDGLSEEADFASEKDENMCKKDDCARETAQDFLEETTHRAWKGGEETDAKNIGSEDNDRDVKGIPDVAPQGDYNTKTPDNTYTKEIMIAIEQEDEARTQVRSDNEETEGEKISSVKGDSEPTKVENEYISNTVGDASDTGEPTGKPADVDDVVDDVQEETIGSTCDEQHQENIESNEKNEDGEQREDKHQTLQQEELVSEVENQETTSTTGAKKMEISKEGENLINMISESVNLEETKIENDTDDEKIKESVEDNPRDHALLSQTRHDVADEDHTKADQSLEGKDGNIVSLEKESIKSKGPDEVHPSESEAHQRLVDKDNNIVSLEKESIESKGPDEVQPGESEATKVAEIVSTTDEAETTSVDGGESVDVDKDKAEYQEHKNVIESVMEEYNKGGANETQMAKSHQIPEMDDLSPEKASETNESVMKDMHDKTKTKHEEEPDFASNKPINQTTMPEQSRIPEEENTIMESKTESSFPKDAIENALKSDPEEKDEEMLKNDESSHIFPESSPDADHNIAEGLCHQDEGNKIYEDAAPETAFGNQSCEANEEQRETEKKDMPMKYIDTVNSQEETIHKEDSDNVEESEKCAGEDGTALTLERASAAKDDEQREEKFQNPHDIESEMDVKKEKTTSEAESSKTTASDGLSEEADFASEKDENMCKKGDCARETVQDFSEETTHRAGKGGEETDTKNIGGEDNDRDVKGIPDVAPQGDYNTKTPNNTYTKEIMIAVEQEDEARTQVSSDNEKTEGEKISSVKGDSEPTKVEDEYISNTVVDASDTGEPTGKPANVDDVVDDVQEETIGSICEEQHQENVESNEKNEEGEQRGEEHQTLQQEELVSEVENQETTSTTGAKKMEISKEGENLINMISESVNLEETKIENDTDDEKIKESIEDNPRDLALPSQTIHDVADEDHAEAVQSLEGKDGNIASLEKESIKSKGPDEVHPSESEAHQSLEDKDNNIVSFEKESIESKGPDEIQLSELEGTKVAEIVSTTDEAETTSVDGGESVDVDKDKAEYQEHKNVRESVMEEYNQGEANETQMAKSHKIPEMDDLSPEKASETNESVMKDMHDKTKTKHEEEPDFASNKPINQTTMPEQSRIPEEENTIMESKTESSFPKDAIENALKSDPEEKDEEMQKNKESSHIFLESSPDTDHNIAEGLCHLDEGNKTCEDAAPETASGNQSCEANEEQSEIEKQDMPMKYIDTVNSQEETIHKEDSDNVEESEKCEGKDGTALTLERASAAEDDEKREEKFQNPHDIESETDIKKEKTTSEAESTKVSEPVNVDEDTKIANTMDDESVKEIVEDNPGNNAVPPQTEHNAVGEKPQETEDSSSPHPDKESSETRGLDITEEQVAEVQTAEAEDINAGYIEDKDKPEVPENAGINDDSQTASMKEREDTQIDNSSISDALTEKSNEVPSSFYDEKAHQGTSTKEGNEVDVNEDKTDYQEYNNISESIAEEQNQEKENETELTKNVEVSEMGDITEDPESVKTKDEKLTQENICGFLETQDLVTEEIHDKVDKKHEEVPNFPCENQVDQINTIEENVDYGRNKEKLAENVEAQKESIIVPQEKNQIVVPEEKSRDTISKAETNKIENAKEENTNGDETSGSSFENSMTENNSELALKAEKEEEIPKDEEISHILPETAEVIPEKQILGDDGNYEDPGCTIVEKISHQDESSTWEDAAPEAVLDNQNKEAKENLKDTTREEDVETAAENIKEREPESTENIEEKEVETEIQSSETNEIKDATYEIPKCEEICTHDESTNISHQDEESENKNYKDEGSTFQKIDNTHVTTSLADETALEYSHEDQKELATMADTEMGSMLPRNQKDDSELTTSEEQILEATSEVEPAKDEMPDDQNDISGNYLLQNYKLGNEDSEVENPEEEETTSKIHPTLPEETEEGTETKQEANPNHDEETHEHVIKNNVVDLDTLINGNKSEEPAEASADILKEPSRAITTETGVIAEKGLMEGDVTTSEETNKLVSEDLDPQNHEKVEPPLIRALDEPTVAVTTSEETNKLVSEDLEPQNEKEVESPQTRENALEEQIATPTNLVTTTEPVSTANEDDAVSEESLKRVNQEVKDLNMVSDEHIQEAAETNPEGIQPLQDESTAEDASSTKELKHVLEMSTPAIAPEDQIHQIMQASETTNETILEKENKEYQEVEGNSEAKEMDGWDQQGIKRKQLIGNECEPINTGDCSKEIKDSGATLGVTQDNRNKEEVHKSVETKEMECEKQEEQTATEVFEVNQAIYKDETSKEESDPIGDRIGTSALEFEDKSSYHHHEPMHVDDTIAGMVAKEEVENAAENIKERELETTDNIKEREVETVEIQTSETNEIKDAAYEVPQCDEICTHNESTNIAHQDEGSETVNNKDEGSTFQKIDNTHITTSLADEAALEYLHEDQKELPTMADTAIESRLSRDQENDSELTTTKEQTLEATTEVDTTRDETSENQNYKLANEESEIVNPKEEETTSKIQVVLALPKETKEGLEINHEANPNHGEETHEHVSKNNAIDLDTPIDGNKSEEPAEASAEIMEEQSRAITTETEVVAEKGSMEGEVTTFEKSNKLVSEDTDPQNNKEVESPLIRKRASDEPIVEVSTSEEANKLVPEDLDAQIDKEVESPQIREKATDEPIVTPTNLVTTTEPASTAKEDDAAQEESLKSIDQEVKDFNLVSDEHIQEQAETNSDVIQPLQDAEDVSSTKELKHELEMSTPAIASEDQIHQIKEVSETTNETVLEKENKEYQQVEGDSEAKKMDGQDQEEINRKQLIGKEWEPVNANECNIEIEEGEATLGSIRDNKSKEQEVHKSSETKEMEYEKQEEETATEVIEANQATYKDESSVEESNAIGDRIGTSASEYQNKSSMHNNEPVQVDNTVAGVVAQKKIVKAENEIFEHENQSKNKEPDEELKPKETDATLNENPTDKVNEADATLAEKNIITDEKTKEEIKTRAMNNDFASKEIETSSEYISTNWETVSEALKANIMTLDDNKKDKDVTDKIVHNLGIEKEDTSLVVLSKNEIPEKLSTNEAIDDIQNEKESFPVVDTAQNEDKQQTEQDVLPVSRYLMDRILQEQSGNNDETLEVESEEMTQGKTIAQIADDTIISKREVQDIKRAEDHINLVEEHMHDPEKPIEKSLENNDGIQDNNPCNAPQVVAVDEDVKGEVSRGMMSREKDPEKEVDVKELKSKDLLQDGKIPITGPQVIETAMPKASEEDAPNEGEKCEVEMLSDIPKNDEVANETPKQQTSSLSEPVQDAKSLLQSVEIPQESHCHEADYSTKLSNDKENMPEEASEALPKSVEVDNGEVKKGQISENSVLEVLKVVPEGLKDENGEENQHTITESQTIMTNVDLPEEPEVSDSQNVQKPDTKIESGKETVKLDEKCSENIITAICTEEKQSEKLENAITKEGKSDSDKKDEKKGGDEHKSDDFGHSTYVIVEDSRRVVVENEEPKQDKVPEVNMLEDLETLPKDKNVENEEENRETTTESKTMMTKVNFPNEPEVPDSQKVQKLDTEMESAKKIVEPDEKCSEVVNLTTSTEEKQSEKVISATSEEEKTDDDDEKDGRQGEDEHKAEDPGNNAAVIVEARDVELKPTHKKSHNILSGVGSKVKHSLAKVKKAITGKSSHPKTASPR</sequence>
<feature type="compositionally biased region" description="Basic and acidic residues" evidence="1">
    <location>
        <begin position="921"/>
        <end position="945"/>
    </location>
</feature>
<feature type="region of interest" description="Disordered" evidence="1">
    <location>
        <begin position="4528"/>
        <end position="4691"/>
    </location>
</feature>
<accession>A0A6P5G2K4</accession>
<feature type="compositionally biased region" description="Polar residues" evidence="1">
    <location>
        <begin position="2681"/>
        <end position="2698"/>
    </location>
</feature>
<feature type="compositionally biased region" description="Low complexity" evidence="1">
    <location>
        <begin position="3507"/>
        <end position="3521"/>
    </location>
</feature>
<feature type="region of interest" description="Disordered" evidence="1">
    <location>
        <begin position="1809"/>
        <end position="1841"/>
    </location>
</feature>
<feature type="region of interest" description="Disordered" evidence="1">
    <location>
        <begin position="1164"/>
        <end position="1290"/>
    </location>
</feature>
<feature type="compositionally biased region" description="Basic and acidic residues" evidence="1">
    <location>
        <begin position="4588"/>
        <end position="4610"/>
    </location>
</feature>
<feature type="compositionally biased region" description="Basic and acidic residues" evidence="1">
    <location>
        <begin position="1675"/>
        <end position="1710"/>
    </location>
</feature>